<protein>
    <submittedName>
        <fullName evidence="1">Chitinase</fullName>
    </submittedName>
</protein>
<name>A0A223NX21_9SPHI</name>
<sequence>MDTTHLFNSLRKLSGSLSQIQVDSVNAILSACNKHLVTDSNQIAYILATAYHEARLKPVREVGLGRGHPYGVPDKETNQTYYGRGFCQITWKGNYQTFAKLLNIDLVHNPDLAMQPESAAEIIVIGMKNGLFTGKKLSNYFTATINDPINARRIINGTDKAELISTYYKTILT</sequence>
<reference evidence="1 2" key="1">
    <citation type="submission" date="2017-08" db="EMBL/GenBank/DDBJ databases">
        <title>Complete genome sequence of Mucilaginibacter sp. strain BJC16-A31.</title>
        <authorList>
            <consortium name="Henan University of Science and Technology"/>
            <person name="You X."/>
        </authorList>
    </citation>
    <scope>NUCLEOTIDE SEQUENCE [LARGE SCALE GENOMIC DNA]</scope>
    <source>
        <strain evidence="1 2">BJC16-A31</strain>
    </source>
</reference>
<evidence type="ECO:0000313" key="2">
    <source>
        <dbReference type="Proteomes" id="UP000215002"/>
    </source>
</evidence>
<proteinExistence type="predicted"/>
<dbReference type="SUPFAM" id="SSF53955">
    <property type="entry name" value="Lysozyme-like"/>
    <property type="match status" value="1"/>
</dbReference>
<keyword evidence="2" id="KW-1185">Reference proteome</keyword>
<dbReference type="OrthoDB" id="3078754at2"/>
<dbReference type="Gene3D" id="1.10.530.10">
    <property type="match status" value="1"/>
</dbReference>
<dbReference type="Proteomes" id="UP000215002">
    <property type="component" value="Chromosome"/>
</dbReference>
<accession>A0A223NX21</accession>
<dbReference type="InterPro" id="IPR023346">
    <property type="entry name" value="Lysozyme-like_dom_sf"/>
</dbReference>
<dbReference type="KEGG" id="muc:MuYL_2542"/>
<dbReference type="RefSeq" id="WP_094570788.1">
    <property type="nucleotide sequence ID" value="NZ_CP022743.1"/>
</dbReference>
<gene>
    <name evidence="1" type="ORF">MuYL_2542</name>
</gene>
<organism evidence="1 2">
    <name type="scientific">Mucilaginibacter xinganensis</name>
    <dbReference type="NCBI Taxonomy" id="1234841"/>
    <lineage>
        <taxon>Bacteria</taxon>
        <taxon>Pseudomonadati</taxon>
        <taxon>Bacteroidota</taxon>
        <taxon>Sphingobacteriia</taxon>
        <taxon>Sphingobacteriales</taxon>
        <taxon>Sphingobacteriaceae</taxon>
        <taxon>Mucilaginibacter</taxon>
    </lineage>
</organism>
<dbReference type="EMBL" id="CP022743">
    <property type="protein sequence ID" value="ASU34429.1"/>
    <property type="molecule type" value="Genomic_DNA"/>
</dbReference>
<evidence type="ECO:0000313" key="1">
    <source>
        <dbReference type="EMBL" id="ASU34429.1"/>
    </source>
</evidence>
<dbReference type="AlphaFoldDB" id="A0A223NX21"/>